<reference evidence="3 4" key="1">
    <citation type="submission" date="2021-03" db="EMBL/GenBank/DDBJ databases">
        <title>Sequencing the genomes of 1000 actinobacteria strains.</title>
        <authorList>
            <person name="Klenk H.-P."/>
        </authorList>
    </citation>
    <scope>NUCLEOTIDE SEQUENCE [LARGE SCALE GENOMIC DNA]</scope>
    <source>
        <strain evidence="3 4">DSM 14566</strain>
    </source>
</reference>
<keyword evidence="4" id="KW-1185">Reference proteome</keyword>
<feature type="region of interest" description="Disordered" evidence="1">
    <location>
        <begin position="1"/>
        <end position="97"/>
    </location>
</feature>
<keyword evidence="2" id="KW-1133">Transmembrane helix</keyword>
<comment type="caution">
    <text evidence="3">The sequence shown here is derived from an EMBL/GenBank/DDBJ whole genome shotgun (WGS) entry which is preliminary data.</text>
</comment>
<organism evidence="3 4">
    <name type="scientific">Brachybacterium sacelli</name>
    <dbReference type="NCBI Taxonomy" id="173364"/>
    <lineage>
        <taxon>Bacteria</taxon>
        <taxon>Bacillati</taxon>
        <taxon>Actinomycetota</taxon>
        <taxon>Actinomycetes</taxon>
        <taxon>Micrococcales</taxon>
        <taxon>Dermabacteraceae</taxon>
        <taxon>Brachybacterium</taxon>
    </lineage>
</organism>
<dbReference type="Proteomes" id="UP001519290">
    <property type="component" value="Unassembled WGS sequence"/>
</dbReference>
<dbReference type="RefSeq" id="WP_209899947.1">
    <property type="nucleotide sequence ID" value="NZ_BAAAJW010000004.1"/>
</dbReference>
<evidence type="ECO:0000313" key="4">
    <source>
        <dbReference type="Proteomes" id="UP001519290"/>
    </source>
</evidence>
<proteinExistence type="predicted"/>
<gene>
    <name evidence="3" type="ORF">JOF43_001011</name>
</gene>
<evidence type="ECO:0000256" key="1">
    <source>
        <dbReference type="SAM" id="MobiDB-lite"/>
    </source>
</evidence>
<evidence type="ECO:0000313" key="3">
    <source>
        <dbReference type="EMBL" id="MBP2381054.1"/>
    </source>
</evidence>
<protein>
    <submittedName>
        <fullName evidence="3">Uncharacterized protein</fullName>
    </submittedName>
</protein>
<evidence type="ECO:0000256" key="2">
    <source>
        <dbReference type="SAM" id="Phobius"/>
    </source>
</evidence>
<name>A0ABS4WZZ2_9MICO</name>
<keyword evidence="2" id="KW-0472">Membrane</keyword>
<feature type="transmembrane region" description="Helical" evidence="2">
    <location>
        <begin position="126"/>
        <end position="142"/>
    </location>
</feature>
<accession>A0ABS4WZZ2</accession>
<sequence length="152" mass="15611">MSSSRGNGDAHGPGGDPSWLGGKDRDGTSGTGWSSGFGSESRADSDFGGDVASEAPRPQGPEFGGEAAGRGGEQEPGWAESFTGQDDASGDEGTGKGSGAKVFGALATLVGLGIFAIVAYRMGFDVWWVIFFVAFPMISRLLRSTGRGGRRR</sequence>
<feature type="compositionally biased region" description="Gly residues" evidence="1">
    <location>
        <begin position="62"/>
        <end position="71"/>
    </location>
</feature>
<feature type="transmembrane region" description="Helical" evidence="2">
    <location>
        <begin position="102"/>
        <end position="120"/>
    </location>
</feature>
<dbReference type="EMBL" id="JAGIOD010000001">
    <property type="protein sequence ID" value="MBP2381054.1"/>
    <property type="molecule type" value="Genomic_DNA"/>
</dbReference>
<keyword evidence="2" id="KW-0812">Transmembrane</keyword>